<dbReference type="AlphaFoldDB" id="A0A1X4G345"/>
<gene>
    <name evidence="1" type="ORF">B9H04_17730</name>
</gene>
<protein>
    <submittedName>
        <fullName evidence="1">Uncharacterized protein</fullName>
    </submittedName>
</protein>
<proteinExistence type="predicted"/>
<dbReference type="Proteomes" id="UP000193587">
    <property type="component" value="Unassembled WGS sequence"/>
</dbReference>
<dbReference type="EMBL" id="NEDJ01000144">
    <property type="protein sequence ID" value="OSO87574.1"/>
    <property type="molecule type" value="Genomic_DNA"/>
</dbReference>
<comment type="caution">
    <text evidence="1">The sequence shown here is derived from an EMBL/GenBank/DDBJ whole genome shotgun (WGS) entry which is preliminary data.</text>
</comment>
<evidence type="ECO:0000313" key="2">
    <source>
        <dbReference type="Proteomes" id="UP000193587"/>
    </source>
</evidence>
<sequence length="72" mass="8504">MIRDVEDRSFDIEPASTVNQKWEPVTHVVDERFPPYVERSTRRPAFGQRRESAFVEILFSYAEEDVNTILCQ</sequence>
<reference evidence="1 2" key="1">
    <citation type="submission" date="2017-04" db="EMBL/GenBank/DDBJ databases">
        <title>MLSA of the genus Halorubrum.</title>
        <authorList>
            <person name="De La Haba R."/>
            <person name="Sanchez-Porro C."/>
            <person name="Infante-Dominguez C."/>
            <person name="Ventosa A."/>
        </authorList>
    </citation>
    <scope>NUCLEOTIDE SEQUENCE [LARGE SCALE GENOMIC DNA]</scope>
    <source>
        <strain evidence="1 2">DSM 17463</strain>
    </source>
</reference>
<evidence type="ECO:0000313" key="1">
    <source>
        <dbReference type="EMBL" id="OSO87574.1"/>
    </source>
</evidence>
<name>A0A1X4G345_HALEZ</name>
<accession>A0A1X4G345</accession>
<organism evidence="1 2">
    <name type="scientific">Halorubrum ezzemoulense DSM 17463</name>
    <dbReference type="NCBI Taxonomy" id="1121945"/>
    <lineage>
        <taxon>Archaea</taxon>
        <taxon>Methanobacteriati</taxon>
        <taxon>Methanobacteriota</taxon>
        <taxon>Stenosarchaea group</taxon>
        <taxon>Halobacteria</taxon>
        <taxon>Halobacteriales</taxon>
        <taxon>Haloferacaceae</taxon>
        <taxon>Halorubrum</taxon>
    </lineage>
</organism>